<evidence type="ECO:0000313" key="1">
    <source>
        <dbReference type="EMBL" id="MFK57132.1"/>
    </source>
</evidence>
<gene>
    <name evidence="1" type="ORF">EEM01_13625</name>
</gene>
<protein>
    <submittedName>
        <fullName evidence="1">Uncharacterized protein</fullName>
    </submittedName>
</protein>
<sequence length="59" mass="6939">MTSNNENPATSKKQITTEYFIDKKLTNKNIPLVDSFYIDIYSIQKQKRFMNSLQTITSF</sequence>
<comment type="caution">
    <text evidence="1">The sequence shown here is derived from an EMBL/GenBank/DDBJ whole genome shotgun (WGS) entry which is preliminary data.</text>
</comment>
<dbReference type="AlphaFoldDB" id="A0A3J4LFG8"/>
<reference evidence="1" key="1">
    <citation type="submission" date="2018-11" db="EMBL/GenBank/DDBJ databases">
        <authorList>
            <consortium name="PulseNet: The National Subtyping Network for Foodborne Disease Surveillance"/>
            <person name="Tarr C.L."/>
            <person name="Trees E."/>
            <person name="Katz L.S."/>
            <person name="Carleton-Romer H.A."/>
            <person name="Stroika S."/>
            <person name="Kucerova Z."/>
            <person name="Roache K.F."/>
            <person name="Sabol A.L."/>
            <person name="Besser J."/>
            <person name="Gerner-Smidt P."/>
        </authorList>
    </citation>
    <scope>NUCLEOTIDE SEQUENCE [LARGE SCALE GENOMIC DNA]</scope>
    <source>
        <strain evidence="1">PNUSAS059842</strain>
    </source>
</reference>
<proteinExistence type="predicted"/>
<accession>A0A3J4LFG8</accession>
<organism evidence="1">
    <name type="scientific">Salmonella enterica</name>
    <name type="common">Salmonella choleraesuis</name>
    <dbReference type="NCBI Taxonomy" id="28901"/>
    <lineage>
        <taxon>Bacteria</taxon>
        <taxon>Pseudomonadati</taxon>
        <taxon>Pseudomonadota</taxon>
        <taxon>Gammaproteobacteria</taxon>
        <taxon>Enterobacterales</taxon>
        <taxon>Enterobacteriaceae</taxon>
        <taxon>Salmonella</taxon>
    </lineage>
</organism>
<name>A0A3J4LFG8_SALER</name>
<dbReference type="Proteomes" id="UP000839509">
    <property type="component" value="Unassembled WGS sequence"/>
</dbReference>
<dbReference type="EMBL" id="RMTL01000011">
    <property type="protein sequence ID" value="MFK57132.1"/>
    <property type="molecule type" value="Genomic_DNA"/>
</dbReference>